<organism evidence="1 2">
    <name type="scientific">Ixodes persulcatus</name>
    <name type="common">Taiga tick</name>
    <dbReference type="NCBI Taxonomy" id="34615"/>
    <lineage>
        <taxon>Eukaryota</taxon>
        <taxon>Metazoa</taxon>
        <taxon>Ecdysozoa</taxon>
        <taxon>Arthropoda</taxon>
        <taxon>Chelicerata</taxon>
        <taxon>Arachnida</taxon>
        <taxon>Acari</taxon>
        <taxon>Parasitiformes</taxon>
        <taxon>Ixodida</taxon>
        <taxon>Ixodoidea</taxon>
        <taxon>Ixodidae</taxon>
        <taxon>Ixodinae</taxon>
        <taxon>Ixodes</taxon>
    </lineage>
</organism>
<keyword evidence="2" id="KW-1185">Reference proteome</keyword>
<protein>
    <submittedName>
        <fullName evidence="1">Uncharacterized protein</fullName>
    </submittedName>
</protein>
<sequence length="131" mass="15484">MEHSIQYMSKQFDDFEKKIKRHKTDIKELKKRVTELEESDEANRVTQERLLQEVDELEFRSRRLHLEIHGVSAKQGEDLTVSLNKVSNKLEVPEITQNDIVSAHRLPARQGNVPEVIVHFTRQQDRDAWLK</sequence>
<evidence type="ECO:0000313" key="2">
    <source>
        <dbReference type="Proteomes" id="UP000805193"/>
    </source>
</evidence>
<accession>A0AC60QUV8</accession>
<name>A0AC60QUV8_IXOPE</name>
<reference evidence="1 2" key="1">
    <citation type="journal article" date="2020" name="Cell">
        <title>Large-Scale Comparative Analyses of Tick Genomes Elucidate Their Genetic Diversity and Vector Capacities.</title>
        <authorList>
            <consortium name="Tick Genome and Microbiome Consortium (TIGMIC)"/>
            <person name="Jia N."/>
            <person name="Wang J."/>
            <person name="Shi W."/>
            <person name="Du L."/>
            <person name="Sun Y."/>
            <person name="Zhan W."/>
            <person name="Jiang J.F."/>
            <person name="Wang Q."/>
            <person name="Zhang B."/>
            <person name="Ji P."/>
            <person name="Bell-Sakyi L."/>
            <person name="Cui X.M."/>
            <person name="Yuan T.T."/>
            <person name="Jiang B.G."/>
            <person name="Yang W.F."/>
            <person name="Lam T.T."/>
            <person name="Chang Q.C."/>
            <person name="Ding S.J."/>
            <person name="Wang X.J."/>
            <person name="Zhu J.G."/>
            <person name="Ruan X.D."/>
            <person name="Zhao L."/>
            <person name="Wei J.T."/>
            <person name="Ye R.Z."/>
            <person name="Que T.C."/>
            <person name="Du C.H."/>
            <person name="Zhou Y.H."/>
            <person name="Cheng J.X."/>
            <person name="Dai P.F."/>
            <person name="Guo W.B."/>
            <person name="Han X.H."/>
            <person name="Huang E.J."/>
            <person name="Li L.F."/>
            <person name="Wei W."/>
            <person name="Gao Y.C."/>
            <person name="Liu J.Z."/>
            <person name="Shao H.Z."/>
            <person name="Wang X."/>
            <person name="Wang C.C."/>
            <person name="Yang T.C."/>
            <person name="Huo Q.B."/>
            <person name="Li W."/>
            <person name="Chen H.Y."/>
            <person name="Chen S.E."/>
            <person name="Zhou L.G."/>
            <person name="Ni X.B."/>
            <person name="Tian J.H."/>
            <person name="Sheng Y."/>
            <person name="Liu T."/>
            <person name="Pan Y.S."/>
            <person name="Xia L.Y."/>
            <person name="Li J."/>
            <person name="Zhao F."/>
            <person name="Cao W.C."/>
        </authorList>
    </citation>
    <scope>NUCLEOTIDE SEQUENCE [LARGE SCALE GENOMIC DNA]</scope>
    <source>
        <strain evidence="1">Iper-2018</strain>
    </source>
</reference>
<dbReference type="Proteomes" id="UP000805193">
    <property type="component" value="Unassembled WGS sequence"/>
</dbReference>
<gene>
    <name evidence="1" type="ORF">HPB47_014899</name>
</gene>
<evidence type="ECO:0000313" key="1">
    <source>
        <dbReference type="EMBL" id="KAG0443454.1"/>
    </source>
</evidence>
<proteinExistence type="predicted"/>
<dbReference type="EMBL" id="JABSTQ010003408">
    <property type="protein sequence ID" value="KAG0443454.1"/>
    <property type="molecule type" value="Genomic_DNA"/>
</dbReference>
<comment type="caution">
    <text evidence="1">The sequence shown here is derived from an EMBL/GenBank/DDBJ whole genome shotgun (WGS) entry which is preliminary data.</text>
</comment>